<dbReference type="AlphaFoldDB" id="E7GBW0"/>
<name>E7GBW0_9FIRM</name>
<evidence type="ECO:0000313" key="2">
    <source>
        <dbReference type="Proteomes" id="UP000003157"/>
    </source>
</evidence>
<dbReference type="Proteomes" id="UP000003157">
    <property type="component" value="Unassembled WGS sequence"/>
</dbReference>
<dbReference type="eggNOG" id="COG1961">
    <property type="taxonomic scope" value="Bacteria"/>
</dbReference>
<organism evidence="1 2">
    <name type="scientific">Coprobacillus cateniformis</name>
    <dbReference type="NCBI Taxonomy" id="100884"/>
    <lineage>
        <taxon>Bacteria</taxon>
        <taxon>Bacillati</taxon>
        <taxon>Bacillota</taxon>
        <taxon>Erysipelotrichia</taxon>
        <taxon>Erysipelotrichales</taxon>
        <taxon>Coprobacillaceae</taxon>
        <taxon>Coprobacillus</taxon>
    </lineage>
</organism>
<protein>
    <submittedName>
        <fullName evidence="1">Uncharacterized protein</fullName>
    </submittedName>
</protein>
<dbReference type="HOGENOM" id="CLU_3116801_0_0_9"/>
<reference evidence="1 2" key="1">
    <citation type="submission" date="2010-12" db="EMBL/GenBank/DDBJ databases">
        <title>The Genome Sequence of Coprobacillus sp. strain 29_1.</title>
        <authorList>
            <consortium name="The Broad Institute Genome Sequencing Platform"/>
            <person name="Earl A."/>
            <person name="Ward D."/>
            <person name="Feldgarden M."/>
            <person name="Gevers D."/>
            <person name="Daigneault M."/>
            <person name="Sibley C.D."/>
            <person name="White A."/>
            <person name="Strauss J."/>
            <person name="Allen-Vercoe E."/>
            <person name="Young S.K."/>
            <person name="Zeng Q."/>
            <person name="Gargeya S."/>
            <person name="Fitzgerald M."/>
            <person name="Haas B."/>
            <person name="Abouelleil A."/>
            <person name="Alvarado L."/>
            <person name="Arachchi H.M."/>
            <person name="Berlin A."/>
            <person name="Brown A."/>
            <person name="Chapman S.B."/>
            <person name="Chen Z."/>
            <person name="Dunbar C."/>
            <person name="Freedman E."/>
            <person name="Gearin G."/>
            <person name="Gellesch M."/>
            <person name="Goldberg J."/>
            <person name="Griggs A."/>
            <person name="Gujja S."/>
            <person name="Heilman E."/>
            <person name="Heiman D."/>
            <person name="Howarth C."/>
            <person name="Larson L."/>
            <person name="Lui A."/>
            <person name="MacDonald P.J.P."/>
            <person name="Mehta T."/>
            <person name="Montmayeur A."/>
            <person name="Murphy C."/>
            <person name="Neiman D."/>
            <person name="Pearson M."/>
            <person name="Priest M."/>
            <person name="Roberts A."/>
            <person name="Saif S."/>
            <person name="Shea T."/>
            <person name="Shenoy N."/>
            <person name="Sisk P."/>
            <person name="Stolte C."/>
            <person name="Sykes S."/>
            <person name="White J."/>
            <person name="Yandava C."/>
            <person name="Nusbaum C."/>
            <person name="Birren B."/>
        </authorList>
    </citation>
    <scope>NUCLEOTIDE SEQUENCE [LARGE SCALE GENOMIC DNA]</scope>
    <source>
        <strain evidence="1 2">29_1</strain>
    </source>
</reference>
<gene>
    <name evidence="1" type="ORF">HMPREF9488_02251</name>
</gene>
<comment type="caution">
    <text evidence="1">The sequence shown here is derived from an EMBL/GenBank/DDBJ whole genome shotgun (WGS) entry which is preliminary data.</text>
</comment>
<accession>E7GBW0</accession>
<sequence length="50" mass="5506">MDNRKNGVKVISANENISEGSKGIILEYVLEGMAEYYSADLSEKVIRGLT</sequence>
<dbReference type="OrthoDB" id="9781670at2"/>
<keyword evidence="2" id="KW-1185">Reference proteome</keyword>
<dbReference type="EMBL" id="ADKX01000036">
    <property type="protein sequence ID" value="EFW04522.1"/>
    <property type="molecule type" value="Genomic_DNA"/>
</dbReference>
<proteinExistence type="predicted"/>
<evidence type="ECO:0000313" key="1">
    <source>
        <dbReference type="EMBL" id="EFW04522.1"/>
    </source>
</evidence>